<organism evidence="1 2">
    <name type="scientific">Pontibacter qinzhouensis</name>
    <dbReference type="NCBI Taxonomy" id="2603253"/>
    <lineage>
        <taxon>Bacteria</taxon>
        <taxon>Pseudomonadati</taxon>
        <taxon>Bacteroidota</taxon>
        <taxon>Cytophagia</taxon>
        <taxon>Cytophagales</taxon>
        <taxon>Hymenobacteraceae</taxon>
        <taxon>Pontibacter</taxon>
    </lineage>
</organism>
<dbReference type="PROSITE" id="PS51257">
    <property type="entry name" value="PROKAR_LIPOPROTEIN"/>
    <property type="match status" value="1"/>
</dbReference>
<comment type="caution">
    <text evidence="1">The sequence shown here is derived from an EMBL/GenBank/DDBJ whole genome shotgun (WGS) entry which is preliminary data.</text>
</comment>
<gene>
    <name evidence="1" type="ORF">FVR03_05645</name>
</gene>
<dbReference type="OrthoDB" id="955119at2"/>
<name>A0A5C8KAG0_9BACT</name>
<evidence type="ECO:0008006" key="3">
    <source>
        <dbReference type="Google" id="ProtNLM"/>
    </source>
</evidence>
<sequence>MKNHLKLVFLLSLLLLSCEKDKLSETLDFKDFTIEVPSNWESFTSQGYDSKTGGITNGKDELTYDYGWYAYDFKNETTATHTRTSTTIDGRPALIVKPIEKGKGVIGVFIQVDSQNKFNLSGLDIKDEDTVLKIFESVKF</sequence>
<evidence type="ECO:0000313" key="2">
    <source>
        <dbReference type="Proteomes" id="UP000321926"/>
    </source>
</evidence>
<dbReference type="AlphaFoldDB" id="A0A5C8KAG0"/>
<evidence type="ECO:0000313" key="1">
    <source>
        <dbReference type="EMBL" id="TXK50084.1"/>
    </source>
</evidence>
<dbReference type="EMBL" id="VRTY01000014">
    <property type="protein sequence ID" value="TXK50084.1"/>
    <property type="molecule type" value="Genomic_DNA"/>
</dbReference>
<dbReference type="RefSeq" id="WP_147920763.1">
    <property type="nucleotide sequence ID" value="NZ_VRTY01000014.1"/>
</dbReference>
<protein>
    <recommendedName>
        <fullName evidence="3">Lipoprotein</fullName>
    </recommendedName>
</protein>
<proteinExistence type="predicted"/>
<reference evidence="1 2" key="1">
    <citation type="submission" date="2019-08" db="EMBL/GenBank/DDBJ databases">
        <authorList>
            <person name="Shi S."/>
        </authorList>
    </citation>
    <scope>NUCLEOTIDE SEQUENCE [LARGE SCALE GENOMIC DNA]</scope>
    <source>
        <strain evidence="1 2">GY10130</strain>
    </source>
</reference>
<dbReference type="Proteomes" id="UP000321926">
    <property type="component" value="Unassembled WGS sequence"/>
</dbReference>
<keyword evidence="2" id="KW-1185">Reference proteome</keyword>
<accession>A0A5C8KAG0</accession>